<feature type="transmembrane region" description="Helical" evidence="2">
    <location>
        <begin position="136"/>
        <end position="155"/>
    </location>
</feature>
<keyword evidence="2" id="KW-1133">Transmembrane helix</keyword>
<dbReference type="AlphaFoldDB" id="A0A0R2NK19"/>
<keyword evidence="2" id="KW-0472">Membrane</keyword>
<name>A0A0R2NK19_9LACO</name>
<dbReference type="Pfam" id="PF02517">
    <property type="entry name" value="Rce1-like"/>
    <property type="match status" value="1"/>
</dbReference>
<feature type="transmembrane region" description="Helical" evidence="2">
    <location>
        <begin position="222"/>
        <end position="242"/>
    </location>
</feature>
<dbReference type="InterPro" id="IPR003675">
    <property type="entry name" value="Rce1/LyrA-like_dom"/>
</dbReference>
<reference evidence="4 5" key="1">
    <citation type="journal article" date="2015" name="Genome Announc.">
        <title>Expanding the biotechnology potential of lactobacilli through comparative genomics of 213 strains and associated genera.</title>
        <authorList>
            <person name="Sun Z."/>
            <person name="Harris H.M."/>
            <person name="McCann A."/>
            <person name="Guo C."/>
            <person name="Argimon S."/>
            <person name="Zhang W."/>
            <person name="Yang X."/>
            <person name="Jeffery I.B."/>
            <person name="Cooney J.C."/>
            <person name="Kagawa T.F."/>
            <person name="Liu W."/>
            <person name="Song Y."/>
            <person name="Salvetti E."/>
            <person name="Wrobel A."/>
            <person name="Rasinkangas P."/>
            <person name="Parkhill J."/>
            <person name="Rea M.C."/>
            <person name="O'Sullivan O."/>
            <person name="Ritari J."/>
            <person name="Douillard F.P."/>
            <person name="Paul Ross R."/>
            <person name="Yang R."/>
            <person name="Briner A.E."/>
            <person name="Felis G.E."/>
            <person name="de Vos W.M."/>
            <person name="Barrangou R."/>
            <person name="Klaenhammer T.R."/>
            <person name="Caufield P.W."/>
            <person name="Cui Y."/>
            <person name="Zhang H."/>
            <person name="O'Toole P.W."/>
        </authorList>
    </citation>
    <scope>NUCLEOTIDE SEQUENCE [LARGE SCALE GENOMIC DNA]</scope>
    <source>
        <strain evidence="4 5">DSM 21115</strain>
    </source>
</reference>
<feature type="transmembrane region" description="Helical" evidence="2">
    <location>
        <begin position="175"/>
        <end position="201"/>
    </location>
</feature>
<evidence type="ECO:0000313" key="4">
    <source>
        <dbReference type="EMBL" id="KRO26101.1"/>
    </source>
</evidence>
<keyword evidence="5" id="KW-1185">Reference proteome</keyword>
<comment type="caution">
    <text evidence="4">The sequence shown here is derived from an EMBL/GenBank/DDBJ whole genome shotgun (WGS) entry which is preliminary data.</text>
</comment>
<feature type="domain" description="CAAX prenyl protease 2/Lysostaphin resistance protein A-like" evidence="3">
    <location>
        <begin position="98"/>
        <end position="203"/>
    </location>
</feature>
<dbReference type="GO" id="GO:0004175">
    <property type="term" value="F:endopeptidase activity"/>
    <property type="evidence" value="ECO:0007669"/>
    <property type="project" value="UniProtKB-ARBA"/>
</dbReference>
<sequence length="246" mass="27977">MAQLKKYEFLGVYGVLVGLFVLLESWPMHLWQDTLLRLGIAGLACAWYRWRFKHWSFWRPALPLWRQLVISLVVFALVFPKNAGMLENTYYTFYQPVKLILPAILIGIGPAVMEEVFCRGLLLAGFWWLLARTNPFNRYFGASSLSAVIFAVTHLNNLFYGNAVSTVLFQVAETFVMGLVLALITLATHALWGAIGFHFLFDLAPIGTFDMSTPLTVSEFGFEMLTLIPMLLVAVIGLWYLARRQK</sequence>
<dbReference type="RefSeq" id="WP_024623872.1">
    <property type="nucleotide sequence ID" value="NZ_AYGX02000140.1"/>
</dbReference>
<comment type="similarity">
    <text evidence="1">Belongs to the UPF0177 family.</text>
</comment>
<organism evidence="4 5">
    <name type="scientific">Lactiplantibacillus fabifermentans DSM 21115</name>
    <dbReference type="NCBI Taxonomy" id="1413187"/>
    <lineage>
        <taxon>Bacteria</taxon>
        <taxon>Bacillati</taxon>
        <taxon>Bacillota</taxon>
        <taxon>Bacilli</taxon>
        <taxon>Lactobacillales</taxon>
        <taxon>Lactobacillaceae</taxon>
        <taxon>Lactiplantibacillus</taxon>
    </lineage>
</organism>
<gene>
    <name evidence="4" type="ORF">DY78_GL001073</name>
</gene>
<keyword evidence="2" id="KW-0812">Transmembrane</keyword>
<feature type="transmembrane region" description="Helical" evidence="2">
    <location>
        <begin position="7"/>
        <end position="28"/>
    </location>
</feature>
<proteinExistence type="inferred from homology"/>
<evidence type="ECO:0000256" key="1">
    <source>
        <dbReference type="ARBA" id="ARBA00009067"/>
    </source>
</evidence>
<evidence type="ECO:0000313" key="5">
    <source>
        <dbReference type="Proteomes" id="UP000050920"/>
    </source>
</evidence>
<evidence type="ECO:0000256" key="2">
    <source>
        <dbReference type="SAM" id="Phobius"/>
    </source>
</evidence>
<dbReference type="EMBL" id="AYGX02000140">
    <property type="protein sequence ID" value="KRO26101.1"/>
    <property type="molecule type" value="Genomic_DNA"/>
</dbReference>
<feature type="transmembrane region" description="Helical" evidence="2">
    <location>
        <begin position="62"/>
        <end position="79"/>
    </location>
</feature>
<dbReference type="Proteomes" id="UP000050920">
    <property type="component" value="Unassembled WGS sequence"/>
</dbReference>
<accession>A0A0R2NK19</accession>
<protein>
    <recommendedName>
        <fullName evidence="3">CAAX prenyl protease 2/Lysostaphin resistance protein A-like domain-containing protein</fullName>
    </recommendedName>
</protein>
<feature type="transmembrane region" description="Helical" evidence="2">
    <location>
        <begin position="99"/>
        <end position="129"/>
    </location>
</feature>
<evidence type="ECO:0000259" key="3">
    <source>
        <dbReference type="Pfam" id="PF02517"/>
    </source>
</evidence>
<dbReference type="GO" id="GO:0080120">
    <property type="term" value="P:CAAX-box protein maturation"/>
    <property type="evidence" value="ECO:0007669"/>
    <property type="project" value="UniProtKB-ARBA"/>
</dbReference>